<dbReference type="PANTHER" id="PTHR42926:SF1">
    <property type="entry name" value="CIRCADIAN CLOCK OSCILLATOR PROTEIN KAIC 1"/>
    <property type="match status" value="1"/>
</dbReference>
<dbReference type="EC" id="2.7.11.1" evidence="1"/>
<dbReference type="InterPro" id="IPR030665">
    <property type="entry name" value="KaiC"/>
</dbReference>
<dbReference type="AlphaFoldDB" id="A0A7X2IPU8"/>
<gene>
    <name evidence="8" type="ORF">GJ700_19650</name>
</gene>
<dbReference type="RefSeq" id="WP_154376993.1">
    <property type="nucleotide sequence ID" value="NZ_WKJJ01000012.1"/>
</dbReference>
<feature type="domain" description="KaiC" evidence="7">
    <location>
        <begin position="248"/>
        <end position="477"/>
    </location>
</feature>
<name>A0A7X2IPU8_9BURK</name>
<proteinExistence type="predicted"/>
<dbReference type="InterPro" id="IPR027417">
    <property type="entry name" value="P-loop_NTPase"/>
</dbReference>
<evidence type="ECO:0000256" key="2">
    <source>
        <dbReference type="ARBA" id="ARBA00022553"/>
    </source>
</evidence>
<dbReference type="GO" id="GO:0004674">
    <property type="term" value="F:protein serine/threonine kinase activity"/>
    <property type="evidence" value="ECO:0007669"/>
    <property type="project" value="UniProtKB-EC"/>
</dbReference>
<dbReference type="Proteomes" id="UP000446768">
    <property type="component" value="Unassembled WGS sequence"/>
</dbReference>
<keyword evidence="6" id="KW-0378">Hydrolase</keyword>
<dbReference type="EMBL" id="WKJJ01000012">
    <property type="protein sequence ID" value="MRV73926.1"/>
    <property type="molecule type" value="Genomic_DNA"/>
</dbReference>
<keyword evidence="5" id="KW-0418">Kinase</keyword>
<dbReference type="PIRSF" id="PIRSF039117">
    <property type="entry name" value="KaiC"/>
    <property type="match status" value="1"/>
</dbReference>
<feature type="domain" description="KaiC" evidence="7">
    <location>
        <begin position="7"/>
        <end position="242"/>
    </location>
</feature>
<evidence type="ECO:0000256" key="1">
    <source>
        <dbReference type="ARBA" id="ARBA00012513"/>
    </source>
</evidence>
<dbReference type="SMART" id="SM00382">
    <property type="entry name" value="AAA"/>
    <property type="match status" value="2"/>
</dbReference>
<reference evidence="8 9" key="1">
    <citation type="submission" date="2019-11" db="EMBL/GenBank/DDBJ databases">
        <title>Novel species isolated from a subtropical stream in China.</title>
        <authorList>
            <person name="Lu H."/>
        </authorList>
    </citation>
    <scope>NUCLEOTIDE SEQUENCE [LARGE SCALE GENOMIC DNA]</scope>
    <source>
        <strain evidence="8 9">FT92W</strain>
    </source>
</reference>
<protein>
    <recommendedName>
        <fullName evidence="1">non-specific serine/threonine protein kinase</fullName>
        <ecNumber evidence="1">2.7.11.1</ecNumber>
    </recommendedName>
</protein>
<organism evidence="8 9">
    <name type="scientific">Pseudoduganella rivuli</name>
    <dbReference type="NCBI Taxonomy" id="2666085"/>
    <lineage>
        <taxon>Bacteria</taxon>
        <taxon>Pseudomonadati</taxon>
        <taxon>Pseudomonadota</taxon>
        <taxon>Betaproteobacteria</taxon>
        <taxon>Burkholderiales</taxon>
        <taxon>Oxalobacteraceae</taxon>
        <taxon>Telluria group</taxon>
        <taxon>Pseudoduganella</taxon>
    </lineage>
</organism>
<keyword evidence="4" id="KW-0677">Repeat</keyword>
<keyword evidence="3" id="KW-0808">Transferase</keyword>
<dbReference type="PANTHER" id="PTHR42926">
    <property type="match status" value="1"/>
</dbReference>
<evidence type="ECO:0000256" key="6">
    <source>
        <dbReference type="ARBA" id="ARBA00022801"/>
    </source>
</evidence>
<dbReference type="PROSITE" id="PS51146">
    <property type="entry name" value="KAIC"/>
    <property type="match status" value="2"/>
</dbReference>
<evidence type="ECO:0000256" key="4">
    <source>
        <dbReference type="ARBA" id="ARBA00022737"/>
    </source>
</evidence>
<dbReference type="GO" id="GO:0016787">
    <property type="term" value="F:hydrolase activity"/>
    <property type="evidence" value="ECO:0007669"/>
    <property type="project" value="UniProtKB-KW"/>
</dbReference>
<evidence type="ECO:0000313" key="9">
    <source>
        <dbReference type="Proteomes" id="UP000446768"/>
    </source>
</evidence>
<dbReference type="Pfam" id="PF06745">
    <property type="entry name" value="ATPase"/>
    <property type="match status" value="2"/>
</dbReference>
<dbReference type="InterPro" id="IPR010624">
    <property type="entry name" value="KaiC_dom"/>
</dbReference>
<keyword evidence="2" id="KW-0597">Phosphoprotein</keyword>
<evidence type="ECO:0000259" key="7">
    <source>
        <dbReference type="PROSITE" id="PS51146"/>
    </source>
</evidence>
<dbReference type="InterPro" id="IPR014774">
    <property type="entry name" value="KaiC-like_dom"/>
</dbReference>
<dbReference type="Gene3D" id="3.40.50.300">
    <property type="entry name" value="P-loop containing nucleotide triphosphate hydrolases"/>
    <property type="match status" value="2"/>
</dbReference>
<dbReference type="InterPro" id="IPR003593">
    <property type="entry name" value="AAA+_ATPase"/>
</dbReference>
<evidence type="ECO:0000256" key="3">
    <source>
        <dbReference type="ARBA" id="ARBA00022679"/>
    </source>
</evidence>
<dbReference type="GO" id="GO:0005524">
    <property type="term" value="F:ATP binding"/>
    <property type="evidence" value="ECO:0007669"/>
    <property type="project" value="InterPro"/>
</dbReference>
<accession>A0A7X2IPU8</accession>
<keyword evidence="9" id="KW-1185">Reference proteome</keyword>
<sequence>MNKVHIQRLATGIPGLDNLLGGGVPEYSFNLLAGTPGSGKTTLAHQIMFSLATPERRALFFTVLGEPPLKMLRYQQQFPFFDVAKLNQSVKFVNLAADLLDGDFDRVLARIAAEVAAFEPGLVFVDSFRSVAQSARTMDAGTAGLQHFVQQLGMQMTGWLATTFLIGEYLAPEAEASPIFTVADGILWLSQQVQRDAMVRKIQVVKMRGQAQSLGVHTFRISDKGVEIFPRAVLQADSAQHVPISGSERLSTGAPALDQMLGGGIPSAYSMLVVGPSGSGKTVLATQFLAEGARNGEPGVIAAFEKSPNQLLSRQLNQLVDSGMVSVVNTRTLDLSIDEILHDLVAMITRTQARRVVIDSLSGFELSLAPAFRDDFRESLYRLIAVLTGMGVTVLMTAELEDRYTALSFSSHGNAFLADAIVMQRYVELDGSLLRAIAVVKVRASEHSKEIRFFEIDGGGIQIGAAVTGYQGILAGNPVRVAGPGRSDSVF</sequence>
<comment type="caution">
    <text evidence="8">The sequence shown here is derived from an EMBL/GenBank/DDBJ whole genome shotgun (WGS) entry which is preliminary data.</text>
</comment>
<dbReference type="InterPro" id="IPR051347">
    <property type="entry name" value="Circadian_clock_KaiC-rel"/>
</dbReference>
<evidence type="ECO:0000256" key="5">
    <source>
        <dbReference type="ARBA" id="ARBA00022777"/>
    </source>
</evidence>
<dbReference type="SUPFAM" id="SSF52540">
    <property type="entry name" value="P-loop containing nucleoside triphosphate hydrolases"/>
    <property type="match status" value="2"/>
</dbReference>
<evidence type="ECO:0000313" key="8">
    <source>
        <dbReference type="EMBL" id="MRV73926.1"/>
    </source>
</evidence>